<dbReference type="PANTHER" id="PTHR15835">
    <property type="entry name" value="NUCLEAR-INTERACTING PARTNER OF ALK"/>
    <property type="match status" value="1"/>
</dbReference>
<dbReference type="Pfam" id="PF07967">
    <property type="entry name" value="zf-C3HC"/>
    <property type="match status" value="1"/>
</dbReference>
<evidence type="ECO:0000256" key="1">
    <source>
        <dbReference type="ARBA" id="ARBA00004123"/>
    </source>
</evidence>
<sequence length="520" mass="56175">MASHPTAEPQDQFRATKRKLDDAFLELDNSVITHEDDPRPPKRSNTSRSIYSTLAKYGVSTRSTAPPSVTAPAGLTKPTPHLSAILARATTRTKSLFSFRSDKQAASSNSTFSSNAEYRPSSVASFLSRLATFKLATYANKPPQIDAVAASKCGWINDGKDRLVCGICGASWVVAGRDGMSREAANVLVEKQRLSLVEAHKQGCPWKLRQCDPSIYRIPLQSPAAAVRGIKVTAMSLNEPLQEVTTKHPLTQTQVNTIKSTIISYSIPASSEEAVGQQLTMEPPSETAILAALFGWSLVPPTTGPETRKSSFSRSGTPVPGTPARTPSLSRAATPTRGTPVKFNIPTTGILNKRDTLLQCVLCQRRIGLWTFLARPTTITKSGSDANPDSPIPSTPQKTVQQRQFDLLREHRSYCPYVVRSTAIPALPVPASGSSNSGQFNIPQTNQESVMEGWRAVLTVILRYGLGQKQTPDHDIFAPQGDTSKDSTEAMEVDGVKAMVAGVKSRGGKDLMKYVKGLLG</sequence>
<keyword evidence="3" id="KW-0863">Zinc-finger</keyword>
<evidence type="ECO:0000256" key="2">
    <source>
        <dbReference type="ARBA" id="ARBA00022723"/>
    </source>
</evidence>
<keyword evidence="4" id="KW-0862">Zinc</keyword>
<feature type="compositionally biased region" description="Polar residues" evidence="6">
    <location>
        <begin position="325"/>
        <end position="337"/>
    </location>
</feature>
<accession>A0A9P6C1C7</accession>
<reference evidence="9" key="1">
    <citation type="submission" date="2020-11" db="EMBL/GenBank/DDBJ databases">
        <authorList>
            <consortium name="DOE Joint Genome Institute"/>
            <person name="Ahrendt S."/>
            <person name="Riley R."/>
            <person name="Andreopoulos W."/>
            <person name="Labutti K."/>
            <person name="Pangilinan J."/>
            <person name="Ruiz-Duenas F.J."/>
            <person name="Barrasa J.M."/>
            <person name="Sanchez-Garcia M."/>
            <person name="Camarero S."/>
            <person name="Miyauchi S."/>
            <person name="Serrano A."/>
            <person name="Linde D."/>
            <person name="Babiker R."/>
            <person name="Drula E."/>
            <person name="Ayuso-Fernandez I."/>
            <person name="Pacheco R."/>
            <person name="Padilla G."/>
            <person name="Ferreira P."/>
            <person name="Barriuso J."/>
            <person name="Kellner H."/>
            <person name="Castanera R."/>
            <person name="Alfaro M."/>
            <person name="Ramirez L."/>
            <person name="Pisabarro A.G."/>
            <person name="Kuo A."/>
            <person name="Tritt A."/>
            <person name="Lipzen A."/>
            <person name="He G."/>
            <person name="Yan M."/>
            <person name="Ng V."/>
            <person name="Cullen D."/>
            <person name="Martin F."/>
            <person name="Rosso M.-N."/>
            <person name="Henrissat B."/>
            <person name="Hibbett D."/>
            <person name="Martinez A.T."/>
            <person name="Grigoriev I.V."/>
        </authorList>
    </citation>
    <scope>NUCLEOTIDE SEQUENCE</scope>
    <source>
        <strain evidence="9">MF-IS2</strain>
    </source>
</reference>
<evidence type="ECO:0000256" key="5">
    <source>
        <dbReference type="ARBA" id="ARBA00023242"/>
    </source>
</evidence>
<comment type="subcellular location">
    <subcellularLocation>
        <location evidence="1">Nucleus</location>
    </subcellularLocation>
</comment>
<comment type="caution">
    <text evidence="9">The sequence shown here is derived from an EMBL/GenBank/DDBJ whole genome shotgun (WGS) entry which is preliminary data.</text>
</comment>
<dbReference type="Proteomes" id="UP000807342">
    <property type="component" value="Unassembled WGS sequence"/>
</dbReference>
<feature type="domain" description="NuBaID C-terminal" evidence="8">
    <location>
        <begin position="352"/>
        <end position="461"/>
    </location>
</feature>
<name>A0A9P6C1C7_9AGAR</name>
<proteinExistence type="predicted"/>
<dbReference type="OrthoDB" id="2592092at2759"/>
<evidence type="ECO:0000256" key="6">
    <source>
        <dbReference type="SAM" id="MobiDB-lite"/>
    </source>
</evidence>
<dbReference type="AlphaFoldDB" id="A0A9P6C1C7"/>
<dbReference type="InterPro" id="IPR013909">
    <property type="entry name" value="NuBaID_C"/>
</dbReference>
<feature type="region of interest" description="Disordered" evidence="6">
    <location>
        <begin position="29"/>
        <end position="49"/>
    </location>
</feature>
<dbReference type="InterPro" id="IPR012935">
    <property type="entry name" value="NuBaID_N"/>
</dbReference>
<evidence type="ECO:0000256" key="3">
    <source>
        <dbReference type="ARBA" id="ARBA00022771"/>
    </source>
</evidence>
<protein>
    <submittedName>
        <fullName evidence="9">Zf-C3HC-domain-containing protein</fullName>
    </submittedName>
</protein>
<evidence type="ECO:0000313" key="10">
    <source>
        <dbReference type="Proteomes" id="UP000807342"/>
    </source>
</evidence>
<feature type="region of interest" description="Disordered" evidence="6">
    <location>
        <begin position="380"/>
        <end position="399"/>
    </location>
</feature>
<dbReference type="EMBL" id="MU151165">
    <property type="protein sequence ID" value="KAF9448311.1"/>
    <property type="molecule type" value="Genomic_DNA"/>
</dbReference>
<keyword evidence="5" id="KW-0539">Nucleus</keyword>
<organism evidence="9 10">
    <name type="scientific">Macrolepiota fuliginosa MF-IS2</name>
    <dbReference type="NCBI Taxonomy" id="1400762"/>
    <lineage>
        <taxon>Eukaryota</taxon>
        <taxon>Fungi</taxon>
        <taxon>Dikarya</taxon>
        <taxon>Basidiomycota</taxon>
        <taxon>Agaricomycotina</taxon>
        <taxon>Agaricomycetes</taxon>
        <taxon>Agaricomycetidae</taxon>
        <taxon>Agaricales</taxon>
        <taxon>Agaricineae</taxon>
        <taxon>Agaricaceae</taxon>
        <taxon>Macrolepiota</taxon>
    </lineage>
</organism>
<dbReference type="PANTHER" id="PTHR15835:SF6">
    <property type="entry name" value="ZINC FINGER C3HC-TYPE PROTEIN 1"/>
    <property type="match status" value="1"/>
</dbReference>
<evidence type="ECO:0000256" key="4">
    <source>
        <dbReference type="ARBA" id="ARBA00022833"/>
    </source>
</evidence>
<evidence type="ECO:0000259" key="8">
    <source>
        <dbReference type="Pfam" id="PF08600"/>
    </source>
</evidence>
<keyword evidence="2" id="KW-0479">Metal-binding</keyword>
<feature type="region of interest" description="Disordered" evidence="6">
    <location>
        <begin position="303"/>
        <end position="341"/>
    </location>
</feature>
<evidence type="ECO:0000313" key="9">
    <source>
        <dbReference type="EMBL" id="KAF9448311.1"/>
    </source>
</evidence>
<feature type="domain" description="C3HC-type" evidence="7">
    <location>
        <begin position="121"/>
        <end position="232"/>
    </location>
</feature>
<keyword evidence="10" id="KW-1185">Reference proteome</keyword>
<dbReference type="GO" id="GO:0008270">
    <property type="term" value="F:zinc ion binding"/>
    <property type="evidence" value="ECO:0007669"/>
    <property type="project" value="UniProtKB-KW"/>
</dbReference>
<evidence type="ECO:0000259" key="7">
    <source>
        <dbReference type="Pfam" id="PF07967"/>
    </source>
</evidence>
<gene>
    <name evidence="9" type="ORF">P691DRAFT_775493</name>
</gene>
<dbReference type="Pfam" id="PF08600">
    <property type="entry name" value="NuBaID_C"/>
    <property type="match status" value="1"/>
</dbReference>
<dbReference type="GO" id="GO:0005634">
    <property type="term" value="C:nucleus"/>
    <property type="evidence" value="ECO:0007669"/>
    <property type="project" value="UniProtKB-SubCell"/>
</dbReference>